<organism evidence="3 4">
    <name type="scientific">Propionibacterium cyclohexanicum</name>
    <dbReference type="NCBI Taxonomy" id="64702"/>
    <lineage>
        <taxon>Bacteria</taxon>
        <taxon>Bacillati</taxon>
        <taxon>Actinomycetota</taxon>
        <taxon>Actinomycetes</taxon>
        <taxon>Propionibacteriales</taxon>
        <taxon>Propionibacteriaceae</taxon>
        <taxon>Propionibacterium</taxon>
    </lineage>
</organism>
<dbReference type="HAMAP" id="MF_00386">
    <property type="entry name" value="UPF0161_YidD"/>
    <property type="match status" value="1"/>
</dbReference>
<gene>
    <name evidence="3" type="ORF">SAMN05443377_12723</name>
</gene>
<sequence length="105" mass="11590">MKYLLIGFVKLWRLLVSPLYGDVCKFYPTCSEYGLEALRRHGAVRGGWLTLRRIARCHPWSLGGVDPVPGSDLDVRLRACQTLSDDGVTPERDRADSVGPAGASM</sequence>
<evidence type="ECO:0000313" key="3">
    <source>
        <dbReference type="EMBL" id="SES00041.1"/>
    </source>
</evidence>
<proteinExistence type="inferred from homology"/>
<keyword evidence="4" id="KW-1185">Reference proteome</keyword>
<comment type="similarity">
    <text evidence="1">Belongs to the UPF0161 family.</text>
</comment>
<feature type="region of interest" description="Disordered" evidence="2">
    <location>
        <begin position="84"/>
        <end position="105"/>
    </location>
</feature>
<dbReference type="InterPro" id="IPR002696">
    <property type="entry name" value="Membr_insert_effic_factor_YidD"/>
</dbReference>
<dbReference type="OrthoDB" id="9801753at2"/>
<dbReference type="SMART" id="SM01234">
    <property type="entry name" value="Haemolytic"/>
    <property type="match status" value="1"/>
</dbReference>
<dbReference type="RefSeq" id="WP_091971023.1">
    <property type="nucleotide sequence ID" value="NZ_FOGZ01000027.1"/>
</dbReference>
<keyword evidence="1" id="KW-0472">Membrane</keyword>
<protein>
    <recommendedName>
        <fullName evidence="1">Putative membrane protein insertion efficiency factor</fullName>
    </recommendedName>
</protein>
<keyword evidence="1" id="KW-1003">Cell membrane</keyword>
<accession>A0A1H9TST0</accession>
<evidence type="ECO:0000256" key="2">
    <source>
        <dbReference type="SAM" id="MobiDB-lite"/>
    </source>
</evidence>
<dbReference type="Pfam" id="PF01809">
    <property type="entry name" value="YidD"/>
    <property type="match status" value="1"/>
</dbReference>
<dbReference type="STRING" id="64702.SAMN05443377_12723"/>
<dbReference type="PANTHER" id="PTHR33383:SF1">
    <property type="entry name" value="MEMBRANE PROTEIN INSERTION EFFICIENCY FACTOR-RELATED"/>
    <property type="match status" value="1"/>
</dbReference>
<dbReference type="GO" id="GO:0005886">
    <property type="term" value="C:plasma membrane"/>
    <property type="evidence" value="ECO:0007669"/>
    <property type="project" value="UniProtKB-SubCell"/>
</dbReference>
<comment type="subcellular location">
    <subcellularLocation>
        <location evidence="1">Cell membrane</location>
        <topology evidence="1">Peripheral membrane protein</topology>
        <orientation evidence="1">Cytoplasmic side</orientation>
    </subcellularLocation>
</comment>
<evidence type="ECO:0000256" key="1">
    <source>
        <dbReference type="HAMAP-Rule" id="MF_00386"/>
    </source>
</evidence>
<dbReference type="AlphaFoldDB" id="A0A1H9TST0"/>
<name>A0A1H9TST0_9ACTN</name>
<dbReference type="NCBIfam" id="TIGR00278">
    <property type="entry name" value="membrane protein insertion efficiency factor YidD"/>
    <property type="match status" value="1"/>
</dbReference>
<evidence type="ECO:0000313" key="4">
    <source>
        <dbReference type="Proteomes" id="UP000198815"/>
    </source>
</evidence>
<dbReference type="PANTHER" id="PTHR33383">
    <property type="entry name" value="MEMBRANE PROTEIN INSERTION EFFICIENCY FACTOR-RELATED"/>
    <property type="match status" value="1"/>
</dbReference>
<comment type="function">
    <text evidence="1">Could be involved in insertion of integral membrane proteins into the membrane.</text>
</comment>
<dbReference type="Proteomes" id="UP000198815">
    <property type="component" value="Unassembled WGS sequence"/>
</dbReference>
<reference evidence="3 4" key="1">
    <citation type="submission" date="2016-10" db="EMBL/GenBank/DDBJ databases">
        <authorList>
            <person name="de Groot N.N."/>
        </authorList>
    </citation>
    <scope>NUCLEOTIDE SEQUENCE [LARGE SCALE GENOMIC DNA]</scope>
    <source>
        <strain evidence="3 4">DSM 16859</strain>
    </source>
</reference>
<dbReference type="EMBL" id="FOGZ01000027">
    <property type="protein sequence ID" value="SES00041.1"/>
    <property type="molecule type" value="Genomic_DNA"/>
</dbReference>